<keyword evidence="11" id="KW-1185">Reference proteome</keyword>
<comment type="catalytic activity">
    <reaction evidence="8">
        <text>tRNA(Asn) + L-asparagine + ATP = L-asparaginyl-tRNA(Asn) + AMP + diphosphate + H(+)</text>
        <dbReference type="Rhea" id="RHEA:11180"/>
        <dbReference type="Rhea" id="RHEA-COMP:9659"/>
        <dbReference type="Rhea" id="RHEA-COMP:9674"/>
        <dbReference type="ChEBI" id="CHEBI:15378"/>
        <dbReference type="ChEBI" id="CHEBI:30616"/>
        <dbReference type="ChEBI" id="CHEBI:33019"/>
        <dbReference type="ChEBI" id="CHEBI:58048"/>
        <dbReference type="ChEBI" id="CHEBI:78442"/>
        <dbReference type="ChEBI" id="CHEBI:78515"/>
        <dbReference type="ChEBI" id="CHEBI:456215"/>
        <dbReference type="EC" id="6.1.1.22"/>
    </reaction>
</comment>
<feature type="domain" description="Aminoacyl-transfer RNA synthetases class-II family profile" evidence="9">
    <location>
        <begin position="130"/>
        <end position="430"/>
    </location>
</feature>
<organism evidence="10 11">
    <name type="scientific">Listeria grayi DSM 20601</name>
    <dbReference type="NCBI Taxonomy" id="525367"/>
    <lineage>
        <taxon>Bacteria</taxon>
        <taxon>Bacillati</taxon>
        <taxon>Bacillota</taxon>
        <taxon>Bacilli</taxon>
        <taxon>Bacillales</taxon>
        <taxon>Listeriaceae</taxon>
        <taxon>Listeria</taxon>
    </lineage>
</organism>
<dbReference type="Proteomes" id="UP000010119">
    <property type="component" value="Unassembled WGS sequence"/>
</dbReference>
<accession>D7UY13</accession>
<dbReference type="Pfam" id="PF00152">
    <property type="entry name" value="tRNA-synt_2"/>
    <property type="match status" value="1"/>
</dbReference>
<evidence type="ECO:0000256" key="7">
    <source>
        <dbReference type="ARBA" id="ARBA00023146"/>
    </source>
</evidence>
<evidence type="ECO:0000256" key="3">
    <source>
        <dbReference type="ARBA" id="ARBA00022598"/>
    </source>
</evidence>
<comment type="subunit">
    <text evidence="8">Homodimer.</text>
</comment>
<dbReference type="NCBIfam" id="NF003483">
    <property type="entry name" value="PRK05159.1"/>
    <property type="match status" value="1"/>
</dbReference>
<comment type="subcellular location">
    <subcellularLocation>
        <location evidence="8">Cytoplasm</location>
    </subcellularLocation>
</comment>
<evidence type="ECO:0000313" key="10">
    <source>
        <dbReference type="EMBL" id="EFI84571.1"/>
    </source>
</evidence>
<dbReference type="CDD" id="cd04323">
    <property type="entry name" value="AsnRS_cyto_like_N"/>
    <property type="match status" value="1"/>
</dbReference>
<dbReference type="SUPFAM" id="SSF55681">
    <property type="entry name" value="Class II aaRS and biotin synthetases"/>
    <property type="match status" value="1"/>
</dbReference>
<dbReference type="STRING" id="525367.HMPREF0556_11124"/>
<evidence type="ECO:0000313" key="11">
    <source>
        <dbReference type="Proteomes" id="UP000010119"/>
    </source>
</evidence>
<reference evidence="10" key="1">
    <citation type="submission" date="2010-06" db="EMBL/GenBank/DDBJ databases">
        <authorList>
            <person name="Muzny D."/>
            <person name="Qin X."/>
            <person name="Buhay C."/>
            <person name="Dugan-Rocha S."/>
            <person name="Ding Y."/>
            <person name="Chen G."/>
            <person name="Hawes A."/>
            <person name="Holder M."/>
            <person name="Jhangiani S."/>
            <person name="Johnson A."/>
            <person name="Khan Z."/>
            <person name="Li Z."/>
            <person name="Liu W."/>
            <person name="Liu X."/>
            <person name="Perez L."/>
            <person name="Shen H."/>
            <person name="Wang Q."/>
            <person name="Watt J."/>
            <person name="Xi L."/>
            <person name="Xin Y."/>
            <person name="Zhou J."/>
            <person name="Deng J."/>
            <person name="Jiang H."/>
            <person name="Liu Y."/>
            <person name="Qu J."/>
            <person name="Song X.-Z."/>
            <person name="Zhang L."/>
            <person name="Villasana D."/>
            <person name="Johnson A."/>
            <person name="Liu J."/>
            <person name="Liyanage D."/>
            <person name="Lorensuhewa L."/>
            <person name="Robinson T."/>
            <person name="Song A."/>
            <person name="Song B.-B."/>
            <person name="Dinh H."/>
            <person name="Thornton R."/>
            <person name="Coyle M."/>
            <person name="Francisco L."/>
            <person name="Jackson L."/>
            <person name="Javaid M."/>
            <person name="Korchina V."/>
            <person name="Kovar C."/>
            <person name="Mata R."/>
            <person name="Mathew T."/>
            <person name="Ngo R."/>
            <person name="Nguyen L."/>
            <person name="Nguyen N."/>
            <person name="Okwuonu G."/>
            <person name="Ongeri F."/>
            <person name="Pham C."/>
            <person name="Simmons D."/>
            <person name="Wilczek-Boney K."/>
            <person name="Hale W."/>
            <person name="Jakkamsetti A."/>
            <person name="Pham P."/>
            <person name="Ruth R."/>
            <person name="San Lucas F."/>
            <person name="Warren J."/>
            <person name="Zhang J."/>
            <person name="Zhao Z."/>
            <person name="Zhou C."/>
            <person name="Zhu D."/>
            <person name="Lee S."/>
            <person name="Bess C."/>
            <person name="Blankenburg K."/>
            <person name="Forbes L."/>
            <person name="Fu Q."/>
            <person name="Gubbala S."/>
            <person name="Hirani K."/>
            <person name="Jayaseelan J.C."/>
            <person name="Lara F."/>
            <person name="Munidasa M."/>
            <person name="Palculict T."/>
            <person name="Patil S."/>
            <person name="Pu L.-L."/>
            <person name="Saada N."/>
            <person name="Tang L."/>
            <person name="Weissenberger G."/>
            <person name="Zhu Y."/>
            <person name="Hemphill L."/>
            <person name="Shang Y."/>
            <person name="Youmans B."/>
            <person name="Ayvaz T."/>
            <person name="Ross M."/>
            <person name="Santibanez J."/>
            <person name="Aqrawi P."/>
            <person name="Gross S."/>
            <person name="Joshi V."/>
            <person name="Fowler G."/>
            <person name="Nazareth L."/>
            <person name="Reid J."/>
            <person name="Worley K."/>
            <person name="Petrosino J."/>
            <person name="Highlander S."/>
            <person name="Gibbs R."/>
        </authorList>
    </citation>
    <scope>NUCLEOTIDE SEQUENCE [LARGE SCALE GENOMIC DNA]</scope>
    <source>
        <strain evidence="10">DSM 20601</strain>
    </source>
</reference>
<gene>
    <name evidence="8 10" type="primary">asnS</name>
    <name evidence="10" type="ORF">HMPREF0556_11124</name>
</gene>
<dbReference type="HOGENOM" id="CLU_004553_2_0_9"/>
<dbReference type="EMBL" id="ACCR02000003">
    <property type="protein sequence ID" value="EFI84571.1"/>
    <property type="molecule type" value="Genomic_DNA"/>
</dbReference>
<comment type="caution">
    <text evidence="10">The sequence shown here is derived from an EMBL/GenBank/DDBJ whole genome shotgun (WGS) entry which is preliminary data.</text>
</comment>
<dbReference type="AlphaFoldDB" id="D7UY13"/>
<dbReference type="CDD" id="cd00776">
    <property type="entry name" value="AsxRS_core"/>
    <property type="match status" value="1"/>
</dbReference>
<dbReference type="InterPro" id="IPR012340">
    <property type="entry name" value="NA-bd_OB-fold"/>
</dbReference>
<evidence type="ECO:0000256" key="2">
    <source>
        <dbReference type="ARBA" id="ARBA00022490"/>
    </source>
</evidence>
<dbReference type="InterPro" id="IPR045864">
    <property type="entry name" value="aa-tRNA-synth_II/BPL/LPL"/>
</dbReference>
<dbReference type="PRINTS" id="PR01042">
    <property type="entry name" value="TRNASYNTHASP"/>
</dbReference>
<keyword evidence="4 8" id="KW-0547">Nucleotide-binding</keyword>
<dbReference type="GO" id="GO:0004816">
    <property type="term" value="F:asparagine-tRNA ligase activity"/>
    <property type="evidence" value="ECO:0007669"/>
    <property type="project" value="UniProtKB-UniRule"/>
</dbReference>
<dbReference type="RefSeq" id="WP_003758449.1">
    <property type="nucleotide sequence ID" value="NZ_GL538353.1"/>
</dbReference>
<keyword evidence="3 8" id="KW-0436">Ligase</keyword>
<evidence type="ECO:0000256" key="6">
    <source>
        <dbReference type="ARBA" id="ARBA00022917"/>
    </source>
</evidence>
<protein>
    <recommendedName>
        <fullName evidence="8">Asparagine--tRNA ligase</fullName>
        <ecNumber evidence="8">6.1.1.22</ecNumber>
    </recommendedName>
    <alternativeName>
        <fullName evidence="8">Asparaginyl-tRNA synthetase</fullName>
        <shortName evidence="8">AsnRS</shortName>
    </alternativeName>
</protein>
<dbReference type="InterPro" id="IPR006195">
    <property type="entry name" value="aa-tRNA-synth_II"/>
</dbReference>
<keyword evidence="6 8" id="KW-0648">Protein biosynthesis</keyword>
<dbReference type="InterPro" id="IPR002312">
    <property type="entry name" value="Asp/Asn-tRNA-synth_IIb"/>
</dbReference>
<dbReference type="InterPro" id="IPR004365">
    <property type="entry name" value="NA-bd_OB_tRNA"/>
</dbReference>
<dbReference type="EC" id="6.1.1.22" evidence="8"/>
<dbReference type="GO" id="GO:0005524">
    <property type="term" value="F:ATP binding"/>
    <property type="evidence" value="ECO:0007669"/>
    <property type="project" value="UniProtKB-UniRule"/>
</dbReference>
<dbReference type="PROSITE" id="PS50862">
    <property type="entry name" value="AA_TRNA_LIGASE_II"/>
    <property type="match status" value="1"/>
</dbReference>
<dbReference type="Gene3D" id="2.40.50.140">
    <property type="entry name" value="Nucleic acid-binding proteins"/>
    <property type="match status" value="1"/>
</dbReference>
<keyword evidence="7 8" id="KW-0030">Aminoacyl-tRNA synthetase</keyword>
<dbReference type="NCBIfam" id="TIGR00457">
    <property type="entry name" value="asnS"/>
    <property type="match status" value="1"/>
</dbReference>
<dbReference type="PANTHER" id="PTHR22594">
    <property type="entry name" value="ASPARTYL/LYSYL-TRNA SYNTHETASE"/>
    <property type="match status" value="1"/>
</dbReference>
<dbReference type="GO" id="GO:0140096">
    <property type="term" value="F:catalytic activity, acting on a protein"/>
    <property type="evidence" value="ECO:0007669"/>
    <property type="project" value="UniProtKB-ARBA"/>
</dbReference>
<evidence type="ECO:0000256" key="5">
    <source>
        <dbReference type="ARBA" id="ARBA00022840"/>
    </source>
</evidence>
<dbReference type="PANTHER" id="PTHR22594:SF34">
    <property type="entry name" value="ASPARAGINE--TRNA LIGASE, MITOCHONDRIAL-RELATED"/>
    <property type="match status" value="1"/>
</dbReference>
<keyword evidence="2 8" id="KW-0963">Cytoplasm</keyword>
<evidence type="ECO:0000259" key="9">
    <source>
        <dbReference type="PROSITE" id="PS50862"/>
    </source>
</evidence>
<dbReference type="SUPFAM" id="SSF50249">
    <property type="entry name" value="Nucleic acid-binding proteins"/>
    <property type="match status" value="1"/>
</dbReference>
<dbReference type="InterPro" id="IPR004364">
    <property type="entry name" value="Aa-tRNA-synt_II"/>
</dbReference>
<dbReference type="Pfam" id="PF01336">
    <property type="entry name" value="tRNA_anti-codon"/>
    <property type="match status" value="1"/>
</dbReference>
<dbReference type="GO" id="GO:0006421">
    <property type="term" value="P:asparaginyl-tRNA aminoacylation"/>
    <property type="evidence" value="ECO:0007669"/>
    <property type="project" value="UniProtKB-UniRule"/>
</dbReference>
<dbReference type="Gene3D" id="3.30.930.10">
    <property type="entry name" value="Bira Bifunctional Protein, Domain 2"/>
    <property type="match status" value="1"/>
</dbReference>
<sequence>MKITINQSADYVGKEVTIGAWLANKRSSGKIAFLQLRDGTGFMQGVVVKAEVGEEIFQAAKSLTQETSLYVTGIINEDTRSPFGYEIAVSGVKVISESHDFPITPKEHGTEFLMDHRHLWLRSNRQHAIMKIRNEIIRASYEFFNNEGFIKIDPPILTGSAPEGTTELFHTKYFDEDAFLSQSGQLYMEAAAMAFGKVFSFGPTFRAEKSKTRRHLIEFWMIEPEMAFYQLEDSLKVQEQYVAFLVKAVLDNCKLELERLGRDVSVLESMTAPFPRITYTEAIEKLHELGFDDIEWGDDFGAPHETAIADSFEKPVFITHYPKAIKPFYMPEDPDNEQVVLCADMIAPEGYGEIIGGSERIHDLGVLLERMKEHELDEKAYSWYIDLARYGSVPHSGFGLGLERTVAWISGTEHVRETIPFPRLLNRLYP</sequence>
<evidence type="ECO:0000256" key="1">
    <source>
        <dbReference type="ARBA" id="ARBA00008226"/>
    </source>
</evidence>
<proteinExistence type="inferred from homology"/>
<dbReference type="GO" id="GO:0003676">
    <property type="term" value="F:nucleic acid binding"/>
    <property type="evidence" value="ECO:0007669"/>
    <property type="project" value="InterPro"/>
</dbReference>
<dbReference type="InterPro" id="IPR004522">
    <property type="entry name" value="Asn-tRNA-ligase"/>
</dbReference>
<comment type="similarity">
    <text evidence="1 8">Belongs to the class-II aminoacyl-tRNA synthetase family.</text>
</comment>
<dbReference type="GO" id="GO:0016740">
    <property type="term" value="F:transferase activity"/>
    <property type="evidence" value="ECO:0007669"/>
    <property type="project" value="UniProtKB-ARBA"/>
</dbReference>
<dbReference type="NCBIfam" id="NF003037">
    <property type="entry name" value="PRK03932.1"/>
    <property type="match status" value="1"/>
</dbReference>
<keyword evidence="5 8" id="KW-0067">ATP-binding</keyword>
<dbReference type="GO" id="GO:0005737">
    <property type="term" value="C:cytoplasm"/>
    <property type="evidence" value="ECO:0007669"/>
    <property type="project" value="UniProtKB-SubCell"/>
</dbReference>
<dbReference type="eggNOG" id="COG0017">
    <property type="taxonomic scope" value="Bacteria"/>
</dbReference>
<evidence type="ECO:0000256" key="4">
    <source>
        <dbReference type="ARBA" id="ARBA00022741"/>
    </source>
</evidence>
<dbReference type="HAMAP" id="MF_00534">
    <property type="entry name" value="Asn_tRNA_synth"/>
    <property type="match status" value="1"/>
</dbReference>
<evidence type="ECO:0000256" key="8">
    <source>
        <dbReference type="HAMAP-Rule" id="MF_00534"/>
    </source>
</evidence>
<name>D7UY13_LISGR</name>